<dbReference type="EMBL" id="FQZB01000006">
    <property type="protein sequence ID" value="SHJ10193.1"/>
    <property type="molecule type" value="Genomic_DNA"/>
</dbReference>
<dbReference type="SUPFAM" id="SSF55729">
    <property type="entry name" value="Acyl-CoA N-acyltransferases (Nat)"/>
    <property type="match status" value="1"/>
</dbReference>
<accession>A0A1M6GJS8</accession>
<name>A0A1M6GJS8_9CLOT</name>
<evidence type="ECO:0000313" key="1">
    <source>
        <dbReference type="EMBL" id="SHJ10193.1"/>
    </source>
</evidence>
<dbReference type="GO" id="GO:0016740">
    <property type="term" value="F:transferase activity"/>
    <property type="evidence" value="ECO:0007669"/>
    <property type="project" value="UniProtKB-KW"/>
</dbReference>
<gene>
    <name evidence="1" type="ORF">SAMN02745163_01308</name>
</gene>
<dbReference type="RefSeq" id="WP_143152460.1">
    <property type="nucleotide sequence ID" value="NZ_FQZB01000006.1"/>
</dbReference>
<evidence type="ECO:0000313" key="2">
    <source>
        <dbReference type="Proteomes" id="UP000184310"/>
    </source>
</evidence>
<keyword evidence="1" id="KW-0808">Transferase</keyword>
<dbReference type="STRING" id="1121302.SAMN02745163_01308"/>
<dbReference type="Gene3D" id="3.40.630.30">
    <property type="match status" value="1"/>
</dbReference>
<dbReference type="OrthoDB" id="9811523at2"/>
<dbReference type="Proteomes" id="UP000184310">
    <property type="component" value="Unassembled WGS sequence"/>
</dbReference>
<dbReference type="InterPro" id="IPR016181">
    <property type="entry name" value="Acyl_CoA_acyltransferase"/>
</dbReference>
<organism evidence="1 2">
    <name type="scientific">Clostridium cavendishii DSM 21758</name>
    <dbReference type="NCBI Taxonomy" id="1121302"/>
    <lineage>
        <taxon>Bacteria</taxon>
        <taxon>Bacillati</taxon>
        <taxon>Bacillota</taxon>
        <taxon>Clostridia</taxon>
        <taxon>Eubacteriales</taxon>
        <taxon>Clostridiaceae</taxon>
        <taxon>Clostridium</taxon>
    </lineage>
</organism>
<proteinExistence type="predicted"/>
<dbReference type="AlphaFoldDB" id="A0A1M6GJS8"/>
<keyword evidence="2" id="KW-1185">Reference proteome</keyword>
<protein>
    <submittedName>
        <fullName evidence="1">Ribosomal-protein-alanine N-acetyltransferase</fullName>
    </submittedName>
</protein>
<reference evidence="1 2" key="1">
    <citation type="submission" date="2016-11" db="EMBL/GenBank/DDBJ databases">
        <authorList>
            <person name="Jaros S."/>
            <person name="Januszkiewicz K."/>
            <person name="Wedrychowicz H."/>
        </authorList>
    </citation>
    <scope>NUCLEOTIDE SEQUENCE [LARGE SCALE GENOMIC DNA]</scope>
    <source>
        <strain evidence="1 2">DSM 21758</strain>
    </source>
</reference>
<sequence>MKLTKIFKEFPVIETERIRLRKIRLDDAEGLLEYYSNEKVYRYTDWYGPETYH</sequence>